<feature type="binding site" evidence="2">
    <location>
        <position position="40"/>
    </location>
    <ligand>
        <name>Mg(2+)</name>
        <dbReference type="ChEBI" id="CHEBI:18420"/>
    </ligand>
</feature>
<dbReference type="PROSITE" id="PS01066">
    <property type="entry name" value="UPP_SYNTHASE"/>
    <property type="match status" value="1"/>
</dbReference>
<dbReference type="PANTHER" id="PTHR10291:SF43">
    <property type="entry name" value="DEHYDRODOLICHYL DIPHOSPHATE SYNTHASE COMPLEX SUBUNIT DHDDS"/>
    <property type="match status" value="1"/>
</dbReference>
<comment type="function">
    <text evidence="2">Catalyzes the sequential condensation of isopentenyl diphosphate (IPP) with geranylgeranyl diphosphate (GGPP) to yield (2Z,6Z,10Z,14Z,18Z,22Z,26Z,30E,34E,38E)-undecaprenyl diphosphate (tritrans,heptacis-UPP). It is probably the precursor of glycosyl carrier lipids.</text>
</comment>
<sequence length="262" mass="31135">MFKEKVGKIILYPVYKFYEKILWNEIKNGPFPQHVGIIPDGNRRWARANNLSINDAYYSGYRKLKQVLLWLLEMGIKNITVFALSTENCDKRSNLELNTIFNYIKAGLEELLYGEIIYKYEVKVRAIGLIYKLPLDLLEVLNQLSKKTENFNKRKLTLAICYGGRQEIIDATKKIIADYEKGKIKLDDINENIFRQYLYDKELEDIDLVIRSSGEIRISNFLLWHIAYSELFFVDTYWPDFRKIDLWRAIRSYQKRKRNFGA</sequence>
<feature type="binding site" evidence="2">
    <location>
        <begin position="85"/>
        <end position="87"/>
    </location>
    <ligand>
        <name>substrate</name>
    </ligand>
</feature>
<keyword evidence="1 2" id="KW-0808">Transferase</keyword>
<dbReference type="Proteomes" id="UP000646844">
    <property type="component" value="Unassembled WGS sequence"/>
</dbReference>
<comment type="catalytic activity">
    <reaction evidence="2">
        <text>geranylgeranyl diphosphate + 7 isopentenyl diphosphate = tri-trans,hepta-cis-undecaprenyl diphosphate + 7 diphosphate</text>
        <dbReference type="Rhea" id="RHEA:27622"/>
        <dbReference type="ChEBI" id="CHEBI:33019"/>
        <dbReference type="ChEBI" id="CHEBI:57533"/>
        <dbReference type="ChEBI" id="CHEBI:60388"/>
        <dbReference type="ChEBI" id="CHEBI:128769"/>
        <dbReference type="EC" id="2.5.1.89"/>
    </reaction>
</comment>
<organism evidence="3 4">
    <name type="scientific">Sulfurisphaera tokodaii</name>
    <dbReference type="NCBI Taxonomy" id="111955"/>
    <lineage>
        <taxon>Archaea</taxon>
        <taxon>Thermoproteota</taxon>
        <taxon>Thermoprotei</taxon>
        <taxon>Sulfolobales</taxon>
        <taxon>Sulfolobaceae</taxon>
        <taxon>Sulfurisphaera</taxon>
    </lineage>
</organism>
<dbReference type="SMR" id="A0A832TGU7"/>
<name>A0A832TGU7_9CREN</name>
<comment type="caution">
    <text evidence="3">The sequence shown here is derived from an EMBL/GenBank/DDBJ whole genome shotgun (WGS) entry which is preliminary data.</text>
</comment>
<keyword evidence="2" id="KW-0460">Magnesium</keyword>
<comment type="caution">
    <text evidence="2">Lacks conserved residue(s) required for the propagation of feature annotation.</text>
</comment>
<reference evidence="3" key="1">
    <citation type="journal article" date="2020" name="bioRxiv">
        <title>A rank-normalized archaeal taxonomy based on genome phylogeny resolves widespread incomplete and uneven classifications.</title>
        <authorList>
            <person name="Rinke C."/>
            <person name="Chuvochina M."/>
            <person name="Mussig A.J."/>
            <person name="Chaumeil P.-A."/>
            <person name="Waite D.W."/>
            <person name="Whitman W.B."/>
            <person name="Parks D.H."/>
            <person name="Hugenholtz P."/>
        </authorList>
    </citation>
    <scope>NUCLEOTIDE SEQUENCE</scope>
    <source>
        <strain evidence="3">UBA8838</strain>
    </source>
</reference>
<evidence type="ECO:0000313" key="4">
    <source>
        <dbReference type="Proteomes" id="UP000646844"/>
    </source>
</evidence>
<dbReference type="InterPro" id="IPR036424">
    <property type="entry name" value="UPP_synth-like_sf"/>
</dbReference>
<dbReference type="GO" id="GO:0045547">
    <property type="term" value="F:ditrans,polycis-polyprenyl diphosphate synthase [(2E,6E)-farnesyl diphosphate specific] activity"/>
    <property type="evidence" value="ECO:0007669"/>
    <property type="project" value="TreeGrafter"/>
</dbReference>
<feature type="binding site" evidence="2">
    <location>
        <position position="211"/>
    </location>
    <ligand>
        <name>substrate</name>
    </ligand>
</feature>
<dbReference type="GO" id="GO:0016094">
    <property type="term" value="P:polyprenol biosynthetic process"/>
    <property type="evidence" value="ECO:0007669"/>
    <property type="project" value="TreeGrafter"/>
</dbReference>
<evidence type="ECO:0000256" key="2">
    <source>
        <dbReference type="HAMAP-Rule" id="MF_01139"/>
    </source>
</evidence>
<dbReference type="RefSeq" id="WP_010978127.1">
    <property type="nucleotide sequence ID" value="NZ_BAABQO010000002.1"/>
</dbReference>
<dbReference type="SUPFAM" id="SSF64005">
    <property type="entry name" value="Undecaprenyl diphosphate synthase"/>
    <property type="match status" value="1"/>
</dbReference>
<feature type="binding site" evidence="2">
    <location>
        <position position="92"/>
    </location>
    <ligand>
        <name>substrate</name>
    </ligand>
</feature>
<evidence type="ECO:0000313" key="3">
    <source>
        <dbReference type="EMBL" id="HII74306.1"/>
    </source>
</evidence>
<dbReference type="HAMAP" id="MF_01139">
    <property type="entry name" value="ISPT"/>
    <property type="match status" value="1"/>
</dbReference>
<feature type="active site" evidence="2">
    <location>
        <position position="40"/>
    </location>
</feature>
<dbReference type="EC" id="2.5.1.89" evidence="2"/>
<feature type="binding site" evidence="2">
    <location>
        <position position="230"/>
    </location>
    <ligand>
        <name>Mg(2+)</name>
        <dbReference type="ChEBI" id="CHEBI:18420"/>
    </ligand>
</feature>
<dbReference type="CDD" id="cd00475">
    <property type="entry name" value="Cis_IPPS"/>
    <property type="match status" value="1"/>
</dbReference>
<dbReference type="PANTHER" id="PTHR10291">
    <property type="entry name" value="DEHYDRODOLICHYL DIPHOSPHATE SYNTHASE FAMILY MEMBER"/>
    <property type="match status" value="1"/>
</dbReference>
<dbReference type="EMBL" id="DUJO01000037">
    <property type="protein sequence ID" value="HII74306.1"/>
    <property type="molecule type" value="Genomic_DNA"/>
</dbReference>
<dbReference type="GeneID" id="1458073"/>
<comment type="cofactor">
    <cofactor evidence="2">
        <name>Mg(2+)</name>
        <dbReference type="ChEBI" id="CHEBI:18420"/>
    </cofactor>
    <text evidence="2">Binds 2 magnesium ions per subunit.</text>
</comment>
<dbReference type="NCBIfam" id="TIGR00055">
    <property type="entry name" value="uppS"/>
    <property type="match status" value="1"/>
</dbReference>
<gene>
    <name evidence="2 3" type="primary">uppS</name>
    <name evidence="3" type="ORF">HA332_08035</name>
</gene>
<feature type="binding site" evidence="2">
    <location>
        <begin position="41"/>
        <end position="44"/>
    </location>
    <ligand>
        <name>substrate</name>
    </ligand>
</feature>
<dbReference type="AlphaFoldDB" id="A0A832TGU7"/>
<keyword evidence="2" id="KW-0479">Metal-binding</keyword>
<comment type="similarity">
    <text evidence="2">Belongs to the UPP synthase family.</text>
</comment>
<proteinExistence type="inferred from homology"/>
<dbReference type="InterPro" id="IPR001441">
    <property type="entry name" value="UPP_synth-like"/>
</dbReference>
<dbReference type="Gene3D" id="3.40.1180.10">
    <property type="entry name" value="Decaprenyl diphosphate synthase-like"/>
    <property type="match status" value="1"/>
</dbReference>
<dbReference type="OMA" id="FDRRDLW"/>
<accession>A0A832TGU7</accession>
<dbReference type="InterPro" id="IPR018520">
    <property type="entry name" value="UPP_synth-like_CS"/>
</dbReference>
<feature type="binding site" evidence="2">
    <location>
        <position position="45"/>
    </location>
    <ligand>
        <name>substrate</name>
    </ligand>
</feature>
<feature type="active site" description="Proton acceptor" evidence="2">
    <location>
        <position position="88"/>
    </location>
</feature>
<dbReference type="GO" id="GO:0000287">
    <property type="term" value="F:magnesium ion binding"/>
    <property type="evidence" value="ECO:0007669"/>
    <property type="project" value="UniProtKB-UniRule"/>
</dbReference>
<dbReference type="Pfam" id="PF01255">
    <property type="entry name" value="Prenyltransf"/>
    <property type="match status" value="1"/>
</dbReference>
<evidence type="ECO:0000256" key="1">
    <source>
        <dbReference type="ARBA" id="ARBA00022679"/>
    </source>
</evidence>
<comment type="subunit">
    <text evidence="2">Homodimer.</text>
</comment>
<feature type="binding site" evidence="2">
    <location>
        <begin position="217"/>
        <end position="219"/>
    </location>
    <ligand>
        <name>substrate</name>
    </ligand>
</feature>
<protein>
    <recommendedName>
        <fullName evidence="2">Tritrans,polycis-undecaprenyl-diphosphate synthase (geranylgeranyl-diphosphate specific)</fullName>
        <ecNumber evidence="2">2.5.1.89</ecNumber>
    </recommendedName>
    <alternativeName>
        <fullName evidence="2">Undecaprenyl diphosphate synthase</fullName>
        <shortName evidence="2">UDS</shortName>
    </alternativeName>
    <alternativeName>
        <fullName evidence="2">Undecaprenyl pyrophosphate synthase</fullName>
        <shortName evidence="2">UPP synthase</shortName>
    </alternativeName>
</protein>